<evidence type="ECO:0000313" key="4">
    <source>
        <dbReference type="Proteomes" id="UP000198850"/>
    </source>
</evidence>
<dbReference type="AlphaFoldDB" id="A0A1H3VZZ8"/>
<dbReference type="SUPFAM" id="SSF52172">
    <property type="entry name" value="CheY-like"/>
    <property type="match status" value="1"/>
</dbReference>
<dbReference type="Gene3D" id="3.40.50.2300">
    <property type="match status" value="1"/>
</dbReference>
<dbReference type="InterPro" id="IPR001789">
    <property type="entry name" value="Sig_transdc_resp-reg_receiver"/>
</dbReference>
<dbReference type="GO" id="GO:0000160">
    <property type="term" value="P:phosphorelay signal transduction system"/>
    <property type="evidence" value="ECO:0007669"/>
    <property type="project" value="InterPro"/>
</dbReference>
<organism evidence="3 4">
    <name type="scientific">Pedobacter hartonius</name>
    <dbReference type="NCBI Taxonomy" id="425514"/>
    <lineage>
        <taxon>Bacteria</taxon>
        <taxon>Pseudomonadati</taxon>
        <taxon>Bacteroidota</taxon>
        <taxon>Sphingobacteriia</taxon>
        <taxon>Sphingobacteriales</taxon>
        <taxon>Sphingobacteriaceae</taxon>
        <taxon>Pedobacter</taxon>
    </lineage>
</organism>
<dbReference type="PROSITE" id="PS50110">
    <property type="entry name" value="RESPONSE_REGULATORY"/>
    <property type="match status" value="1"/>
</dbReference>
<accession>A0A1H3VZZ8</accession>
<gene>
    <name evidence="3" type="ORF">SAMN05443550_10136</name>
</gene>
<keyword evidence="4" id="KW-1185">Reference proteome</keyword>
<sequence>MIALLSTFKPNLILTDNLIGLVQAAEVIKEIKSFVHFKNISFILCSGHVDIKSIALEMSANAYLEKPFDLIELYCIIDTVLQGSINSAIE</sequence>
<feature type="modified residue" description="4-aspartylphosphate" evidence="1">
    <location>
        <position position="16"/>
    </location>
</feature>
<keyword evidence="1" id="KW-0597">Phosphoprotein</keyword>
<evidence type="ECO:0000256" key="1">
    <source>
        <dbReference type="PROSITE-ProRule" id="PRU00169"/>
    </source>
</evidence>
<evidence type="ECO:0000313" key="3">
    <source>
        <dbReference type="EMBL" id="SDZ80379.1"/>
    </source>
</evidence>
<reference evidence="3 4" key="1">
    <citation type="submission" date="2016-10" db="EMBL/GenBank/DDBJ databases">
        <authorList>
            <person name="de Groot N.N."/>
        </authorList>
    </citation>
    <scope>NUCLEOTIDE SEQUENCE [LARGE SCALE GENOMIC DNA]</scope>
    <source>
        <strain evidence="3 4">DSM 19033</strain>
    </source>
</reference>
<dbReference type="Proteomes" id="UP000198850">
    <property type="component" value="Unassembled WGS sequence"/>
</dbReference>
<feature type="domain" description="Response regulatory" evidence="2">
    <location>
        <begin position="1"/>
        <end position="81"/>
    </location>
</feature>
<protein>
    <submittedName>
        <fullName evidence="3">Two-component system, response regulator, stage 0 sporulation protein F</fullName>
    </submittedName>
</protein>
<name>A0A1H3VZZ8_9SPHI</name>
<dbReference type="OrthoDB" id="9802426at2"/>
<dbReference type="RefSeq" id="WP_090554079.1">
    <property type="nucleotide sequence ID" value="NZ_FNRA01000001.1"/>
</dbReference>
<dbReference type="STRING" id="425514.SAMN05443550_10136"/>
<dbReference type="EMBL" id="FNRA01000001">
    <property type="protein sequence ID" value="SDZ80379.1"/>
    <property type="molecule type" value="Genomic_DNA"/>
</dbReference>
<proteinExistence type="predicted"/>
<evidence type="ECO:0000259" key="2">
    <source>
        <dbReference type="PROSITE" id="PS50110"/>
    </source>
</evidence>
<dbReference type="InterPro" id="IPR011006">
    <property type="entry name" value="CheY-like_superfamily"/>
</dbReference>